<name>A0A1J7GK20_LUPAN</name>
<gene>
    <name evidence="2" type="ORF">TanjilG_18106</name>
</gene>
<dbReference type="STRING" id="3871.A0A1J7GK20"/>
<dbReference type="GO" id="GO:0003887">
    <property type="term" value="F:DNA-directed DNA polymerase activity"/>
    <property type="evidence" value="ECO:0007669"/>
    <property type="project" value="TreeGrafter"/>
</dbReference>
<dbReference type="Pfam" id="PF04081">
    <property type="entry name" value="DNA_pol_delta_4"/>
    <property type="match status" value="1"/>
</dbReference>
<accession>A0A1J7GK20</accession>
<dbReference type="GO" id="GO:0000731">
    <property type="term" value="P:DNA synthesis involved in DNA repair"/>
    <property type="evidence" value="ECO:0007669"/>
    <property type="project" value="InterPro"/>
</dbReference>
<dbReference type="GO" id="GO:0043625">
    <property type="term" value="C:delta DNA polymerase complex"/>
    <property type="evidence" value="ECO:0007669"/>
    <property type="project" value="TreeGrafter"/>
</dbReference>
<dbReference type="PANTHER" id="PTHR14303:SF0">
    <property type="entry name" value="DNA POLYMERASE DELTA SUBUNIT 4"/>
    <property type="match status" value="1"/>
</dbReference>
<feature type="region of interest" description="Disordered" evidence="1">
    <location>
        <begin position="1"/>
        <end position="36"/>
    </location>
</feature>
<dbReference type="GO" id="GO:0006261">
    <property type="term" value="P:DNA-templated DNA replication"/>
    <property type="evidence" value="ECO:0007669"/>
    <property type="project" value="TreeGrafter"/>
</dbReference>
<organism evidence="2 3">
    <name type="scientific">Lupinus angustifolius</name>
    <name type="common">Narrow-leaved blue lupine</name>
    <dbReference type="NCBI Taxonomy" id="3871"/>
    <lineage>
        <taxon>Eukaryota</taxon>
        <taxon>Viridiplantae</taxon>
        <taxon>Streptophyta</taxon>
        <taxon>Embryophyta</taxon>
        <taxon>Tracheophyta</taxon>
        <taxon>Spermatophyta</taxon>
        <taxon>Magnoliopsida</taxon>
        <taxon>eudicotyledons</taxon>
        <taxon>Gunneridae</taxon>
        <taxon>Pentapetalae</taxon>
        <taxon>rosids</taxon>
        <taxon>fabids</taxon>
        <taxon>Fabales</taxon>
        <taxon>Fabaceae</taxon>
        <taxon>Papilionoideae</taxon>
        <taxon>50 kb inversion clade</taxon>
        <taxon>genistoids sensu lato</taxon>
        <taxon>core genistoids</taxon>
        <taxon>Genisteae</taxon>
        <taxon>Lupinus</taxon>
    </lineage>
</organism>
<keyword evidence="3" id="KW-1185">Reference proteome</keyword>
<dbReference type="InterPro" id="IPR007218">
    <property type="entry name" value="DNA_pol_delta_4"/>
</dbReference>
<evidence type="ECO:0000256" key="1">
    <source>
        <dbReference type="SAM" id="MobiDB-lite"/>
    </source>
</evidence>
<sequence>MSSVSSNMKGFYRQKKNTITNTANKSSKSSNKQPIHDVMLSPSTAAHGDEYNENETMLRQFDMNMAYGPCVGMSRKERLDRAQKLGLNPPIEIKKILENEKVQSQSLWDGCI</sequence>
<dbReference type="EMBL" id="CM007372">
    <property type="protein sequence ID" value="OIW00796.1"/>
    <property type="molecule type" value="Genomic_DNA"/>
</dbReference>
<evidence type="ECO:0000313" key="3">
    <source>
        <dbReference type="Proteomes" id="UP000188354"/>
    </source>
</evidence>
<feature type="compositionally biased region" description="Low complexity" evidence="1">
    <location>
        <begin position="17"/>
        <end position="32"/>
    </location>
</feature>
<dbReference type="AlphaFoldDB" id="A0A1J7GK20"/>
<proteinExistence type="predicted"/>
<dbReference type="Proteomes" id="UP000188354">
    <property type="component" value="Chromosome LG12"/>
</dbReference>
<dbReference type="KEGG" id="lang:109361664"/>
<reference evidence="2 3" key="1">
    <citation type="journal article" date="2017" name="Plant Biotechnol. J.">
        <title>A comprehensive draft genome sequence for lupin (Lupinus angustifolius), an emerging health food: insights into plant-microbe interactions and legume evolution.</title>
        <authorList>
            <person name="Hane J.K."/>
            <person name="Ming Y."/>
            <person name="Kamphuis L.G."/>
            <person name="Nelson M.N."/>
            <person name="Garg G."/>
            <person name="Atkins C.A."/>
            <person name="Bayer P.E."/>
            <person name="Bravo A."/>
            <person name="Bringans S."/>
            <person name="Cannon S."/>
            <person name="Edwards D."/>
            <person name="Foley R."/>
            <person name="Gao L.L."/>
            <person name="Harrison M.J."/>
            <person name="Huang W."/>
            <person name="Hurgobin B."/>
            <person name="Li S."/>
            <person name="Liu C.W."/>
            <person name="McGrath A."/>
            <person name="Morahan G."/>
            <person name="Murray J."/>
            <person name="Weller J."/>
            <person name="Jian J."/>
            <person name="Singh K.B."/>
        </authorList>
    </citation>
    <scope>NUCLEOTIDE SEQUENCE [LARGE SCALE GENOMIC DNA]</scope>
    <source>
        <strain evidence="3">cv. Tanjil</strain>
        <tissue evidence="2">Whole plant</tissue>
    </source>
</reference>
<evidence type="ECO:0000313" key="2">
    <source>
        <dbReference type="EMBL" id="OIW00796.1"/>
    </source>
</evidence>
<dbReference type="PANTHER" id="PTHR14303">
    <property type="entry name" value="DNA POLYMERASE DELTA SUBUNIT 4"/>
    <property type="match status" value="1"/>
</dbReference>
<dbReference type="OrthoDB" id="337486at2759"/>
<dbReference type="OMA" id="RADCLWD"/>
<protein>
    <recommendedName>
        <fullName evidence="4">DNA polymerase delta subunit 4</fullName>
    </recommendedName>
</protein>
<evidence type="ECO:0008006" key="4">
    <source>
        <dbReference type="Google" id="ProtNLM"/>
    </source>
</evidence>
<dbReference type="Gramene" id="OIW00796">
    <property type="protein sequence ID" value="OIW00796"/>
    <property type="gene ID" value="TanjilG_18106"/>
</dbReference>